<keyword evidence="2" id="KW-1185">Reference proteome</keyword>
<dbReference type="Proteomes" id="UP000747399">
    <property type="component" value="Unassembled WGS sequence"/>
</dbReference>
<evidence type="ECO:0000313" key="1">
    <source>
        <dbReference type="EMBL" id="GIL45431.1"/>
    </source>
</evidence>
<organism evidence="1 2">
    <name type="scientific">Volvox africanus</name>
    <dbReference type="NCBI Taxonomy" id="51714"/>
    <lineage>
        <taxon>Eukaryota</taxon>
        <taxon>Viridiplantae</taxon>
        <taxon>Chlorophyta</taxon>
        <taxon>core chlorophytes</taxon>
        <taxon>Chlorophyceae</taxon>
        <taxon>CS clade</taxon>
        <taxon>Chlamydomonadales</taxon>
        <taxon>Volvocaceae</taxon>
        <taxon>Volvox</taxon>
    </lineage>
</organism>
<comment type="caution">
    <text evidence="1">The sequence shown here is derived from an EMBL/GenBank/DDBJ whole genome shotgun (WGS) entry which is preliminary data.</text>
</comment>
<accession>A0A8J4ES19</accession>
<dbReference type="EMBL" id="BNCO01000003">
    <property type="protein sequence ID" value="GIL45431.1"/>
    <property type="molecule type" value="Genomic_DNA"/>
</dbReference>
<reference evidence="1" key="1">
    <citation type="journal article" date="2021" name="Proc. Natl. Acad. Sci. U.S.A.">
        <title>Three genomes in the algal genus Volvox reveal the fate of a haploid sex-determining region after a transition to homothallism.</title>
        <authorList>
            <person name="Yamamoto K."/>
            <person name="Hamaji T."/>
            <person name="Kawai-Toyooka H."/>
            <person name="Matsuzaki R."/>
            <person name="Takahashi F."/>
            <person name="Nishimura Y."/>
            <person name="Kawachi M."/>
            <person name="Noguchi H."/>
            <person name="Minakuchi Y."/>
            <person name="Umen J.G."/>
            <person name="Toyoda A."/>
            <person name="Nozaki H."/>
        </authorList>
    </citation>
    <scope>NUCLEOTIDE SEQUENCE</scope>
    <source>
        <strain evidence="1">NIES-3780</strain>
    </source>
</reference>
<sequence>MVFGTINATGSSAFVTKWFSLARGALAIMLKFCWFRGHNYSTTTATISAAPSQSMSQQQNPVVAASTGTMRILLPAEGETVLGGRHCEEPLGLMSDDPDMSSADILAADPVLSVAVQADADSFSSPMPERSNRPHVDVDPELELLMTGVYGGGDENLEMSQLHGIDARLGCFGIDSEEVWSHIAAEADWLFANYSTSEMAIAELGWPCHHDTPDTYGTLAAEAVLISERLAAGVLDVATPREAVVSAFGTLVSVSASSCASGLHGPLDSSRTASTTCEVLYSAVSGNSKTSSCCFDDEECWLRIAEEANSLSTTYEEHSVHISGRDFAPPPFCSAQVRVAPASLPEDSTPHGKMVGWVSRMDPCLPTASLKAAWTAAPMKTSCVAATCLTAHARTLPRTASQEAAKVIGLTHATGPSASAIKGPEAASNCVAVQLSRDGSKGSDLTTSTAAAPYTPIRRRPQVQGAVSSPANATVKRPVRSAPLLPPTMPLVKVDIVSSGGHDCEKTLGLMSDELDVSLEDMLAADPVLADAIQADVDSFSSQMTDEYGWQHVDVDAEMDLLMAGPCRAEASRIDDIDDMLVAEAVQISQQFVAGTLVARAHGGSEQVLALGGQL</sequence>
<name>A0A8J4ES19_9CHLO</name>
<protein>
    <submittedName>
        <fullName evidence="1">Uncharacterized protein</fullName>
    </submittedName>
</protein>
<proteinExistence type="predicted"/>
<gene>
    <name evidence="1" type="ORF">Vafri_2677</name>
</gene>
<dbReference type="AlphaFoldDB" id="A0A8J4ES19"/>
<evidence type="ECO:0000313" key="2">
    <source>
        <dbReference type="Proteomes" id="UP000747399"/>
    </source>
</evidence>